<feature type="compositionally biased region" description="Basic and acidic residues" evidence="1">
    <location>
        <begin position="16"/>
        <end position="26"/>
    </location>
</feature>
<sequence length="36" mass="3951">MLICVEDLARAEAARGPRGLEGRRNFGPDILNARPD</sequence>
<name>A0A3S5AV16_9PLAT</name>
<dbReference type="EMBL" id="CAAALY010101099">
    <property type="protein sequence ID" value="VEL29193.1"/>
    <property type="molecule type" value="Genomic_DNA"/>
</dbReference>
<reference evidence="2" key="1">
    <citation type="submission" date="2018-11" db="EMBL/GenBank/DDBJ databases">
        <authorList>
            <consortium name="Pathogen Informatics"/>
        </authorList>
    </citation>
    <scope>NUCLEOTIDE SEQUENCE</scope>
</reference>
<evidence type="ECO:0000313" key="2">
    <source>
        <dbReference type="EMBL" id="VEL29193.1"/>
    </source>
</evidence>
<accession>A0A3S5AV16</accession>
<evidence type="ECO:0000256" key="1">
    <source>
        <dbReference type="SAM" id="MobiDB-lite"/>
    </source>
</evidence>
<feature type="region of interest" description="Disordered" evidence="1">
    <location>
        <begin position="16"/>
        <end position="36"/>
    </location>
</feature>
<evidence type="ECO:0000313" key="3">
    <source>
        <dbReference type="Proteomes" id="UP000784294"/>
    </source>
</evidence>
<proteinExistence type="predicted"/>
<dbReference type="Proteomes" id="UP000784294">
    <property type="component" value="Unassembled WGS sequence"/>
</dbReference>
<organism evidence="2 3">
    <name type="scientific">Protopolystoma xenopodis</name>
    <dbReference type="NCBI Taxonomy" id="117903"/>
    <lineage>
        <taxon>Eukaryota</taxon>
        <taxon>Metazoa</taxon>
        <taxon>Spiralia</taxon>
        <taxon>Lophotrochozoa</taxon>
        <taxon>Platyhelminthes</taxon>
        <taxon>Monogenea</taxon>
        <taxon>Polyopisthocotylea</taxon>
        <taxon>Polystomatidea</taxon>
        <taxon>Polystomatidae</taxon>
        <taxon>Protopolystoma</taxon>
    </lineage>
</organism>
<dbReference type="AlphaFoldDB" id="A0A3S5AV16"/>
<protein>
    <submittedName>
        <fullName evidence="2">Uncharacterized protein</fullName>
    </submittedName>
</protein>
<comment type="caution">
    <text evidence="2">The sequence shown here is derived from an EMBL/GenBank/DDBJ whole genome shotgun (WGS) entry which is preliminary data.</text>
</comment>
<keyword evidence="3" id="KW-1185">Reference proteome</keyword>
<gene>
    <name evidence="2" type="ORF">PXEA_LOCUS22633</name>
</gene>